<reference evidence="5" key="1">
    <citation type="submission" date="2025-08" db="UniProtKB">
        <authorList>
            <consortium name="RefSeq"/>
        </authorList>
    </citation>
    <scope>IDENTIFICATION</scope>
</reference>
<dbReference type="SUPFAM" id="SSF48726">
    <property type="entry name" value="Immunoglobulin"/>
    <property type="match status" value="1"/>
</dbReference>
<gene>
    <name evidence="5" type="primary">LOC123728199</name>
</gene>
<evidence type="ECO:0000259" key="3">
    <source>
        <dbReference type="Pfam" id="PF07686"/>
    </source>
</evidence>
<dbReference type="InterPro" id="IPR036179">
    <property type="entry name" value="Ig-like_dom_sf"/>
</dbReference>
<evidence type="ECO:0000256" key="2">
    <source>
        <dbReference type="SAM" id="SignalP"/>
    </source>
</evidence>
<feature type="domain" description="Immunoglobulin V-set" evidence="3">
    <location>
        <begin position="32"/>
        <end position="116"/>
    </location>
</feature>
<feature type="signal peptide" evidence="2">
    <location>
        <begin position="1"/>
        <end position="20"/>
    </location>
</feature>
<dbReference type="InterPro" id="IPR013106">
    <property type="entry name" value="Ig_V-set"/>
</dbReference>
<keyword evidence="4" id="KW-1185">Reference proteome</keyword>
<keyword evidence="1" id="KW-1133">Transmembrane helix</keyword>
<evidence type="ECO:0000313" key="4">
    <source>
        <dbReference type="Proteomes" id="UP001652741"/>
    </source>
</evidence>
<dbReference type="Proteomes" id="UP001652741">
    <property type="component" value="Chromosome ssa17"/>
</dbReference>
<keyword evidence="2" id="KW-0732">Signal</keyword>
<dbReference type="GeneID" id="123728199"/>
<proteinExistence type="predicted"/>
<evidence type="ECO:0000256" key="1">
    <source>
        <dbReference type="SAM" id="Phobius"/>
    </source>
</evidence>
<feature type="transmembrane region" description="Helical" evidence="1">
    <location>
        <begin position="140"/>
        <end position="163"/>
    </location>
</feature>
<organism evidence="4 5">
    <name type="scientific">Salmo salar</name>
    <name type="common">Atlantic salmon</name>
    <dbReference type="NCBI Taxonomy" id="8030"/>
    <lineage>
        <taxon>Eukaryota</taxon>
        <taxon>Metazoa</taxon>
        <taxon>Chordata</taxon>
        <taxon>Craniata</taxon>
        <taxon>Vertebrata</taxon>
        <taxon>Euteleostomi</taxon>
        <taxon>Actinopterygii</taxon>
        <taxon>Neopterygii</taxon>
        <taxon>Teleostei</taxon>
        <taxon>Protacanthopterygii</taxon>
        <taxon>Salmoniformes</taxon>
        <taxon>Salmonidae</taxon>
        <taxon>Salmoninae</taxon>
        <taxon>Salmo</taxon>
    </lineage>
</organism>
<dbReference type="InterPro" id="IPR013783">
    <property type="entry name" value="Ig-like_fold"/>
</dbReference>
<dbReference type="Gene3D" id="2.60.40.10">
    <property type="entry name" value="Immunoglobulins"/>
    <property type="match status" value="1"/>
</dbReference>
<accession>A0ABM3D970</accession>
<sequence>MCGSVSRLALLLVLWGLFTAVDVTQEKTLETGGADATLLCPNQTLTDIMTVVCHKIRGISEGHECRVSQDFETNHTNSSCDPRVTLQIENDRVFLHITNIQPSDEGNYTCDCTYYKGSSDINIHISVNGTQVQQATDNSLFYWGMITGVAACVAVLVFGGVIMRKIHLRRTQLQVSGTVNEVPQHCLLLPEEQQDMEPFNMFTRRDNGLYSTLQLPHPNP</sequence>
<dbReference type="RefSeq" id="XP_045555355.1">
    <property type="nucleotide sequence ID" value="XM_045699399.1"/>
</dbReference>
<protein>
    <submittedName>
        <fullName evidence="5">Uncharacterized protein isoform X1</fullName>
    </submittedName>
</protein>
<keyword evidence="1" id="KW-0812">Transmembrane</keyword>
<name>A0ABM3D970_SALSA</name>
<evidence type="ECO:0000313" key="5">
    <source>
        <dbReference type="RefSeq" id="XP_045555355.1"/>
    </source>
</evidence>
<feature type="chain" id="PRO_5046020325" evidence="2">
    <location>
        <begin position="21"/>
        <end position="220"/>
    </location>
</feature>
<keyword evidence="1" id="KW-0472">Membrane</keyword>
<dbReference type="Pfam" id="PF07686">
    <property type="entry name" value="V-set"/>
    <property type="match status" value="1"/>
</dbReference>